<evidence type="ECO:0000256" key="6">
    <source>
        <dbReference type="ARBA" id="ARBA00022692"/>
    </source>
</evidence>
<feature type="coiled-coil region" evidence="17">
    <location>
        <begin position="35"/>
        <end position="94"/>
    </location>
</feature>
<comment type="function">
    <text evidence="12 15">F(1)F(0) ATP synthase produces ATP from ADP in the presence of a proton or sodium gradient. F-type ATPases consist of two structural domains, F(1) containing the extramembraneous catalytic core and F(0) containing the membrane proton channel, linked together by a central stalk and a peripheral stalk. During catalysis, ATP synthesis in the catalytic domain of F(1) is coupled via a rotary mechanism of the central stalk subunits to proton translocation.</text>
</comment>
<dbReference type="HAMAP" id="MF_01398">
    <property type="entry name" value="ATP_synth_b_bprime"/>
    <property type="match status" value="1"/>
</dbReference>
<dbReference type="PANTHER" id="PTHR33445">
    <property type="entry name" value="ATP SYNTHASE SUBUNIT B', CHLOROPLASTIC"/>
    <property type="match status" value="1"/>
</dbReference>
<evidence type="ECO:0000256" key="10">
    <source>
        <dbReference type="ARBA" id="ARBA00023136"/>
    </source>
</evidence>
<evidence type="ECO:0000256" key="13">
    <source>
        <dbReference type="ARBA" id="ARBA00025614"/>
    </source>
</evidence>
<keyword evidence="19" id="KW-1185">Reference proteome</keyword>
<keyword evidence="6 15" id="KW-0812">Transmembrane</keyword>
<gene>
    <name evidence="15" type="primary">atpF</name>
    <name evidence="18" type="ORF">Ga0061067_103285</name>
</gene>
<dbReference type="EMBL" id="CYHE01000003">
    <property type="protein sequence ID" value="CUA94725.1"/>
    <property type="molecule type" value="Genomic_DNA"/>
</dbReference>
<dbReference type="GO" id="GO:0005886">
    <property type="term" value="C:plasma membrane"/>
    <property type="evidence" value="ECO:0007669"/>
    <property type="project" value="UniProtKB-SubCell"/>
</dbReference>
<keyword evidence="9 15" id="KW-0406">Ion transport</keyword>
<comment type="similarity">
    <text evidence="2 15 16">Belongs to the ATPase B chain family.</text>
</comment>
<evidence type="ECO:0000313" key="19">
    <source>
        <dbReference type="Proteomes" id="UP000183900"/>
    </source>
</evidence>
<keyword evidence="7 15" id="KW-0375">Hydrogen ion transport</keyword>
<sequence length="159" mass="17138">MDASFWALVGLILFFVLIAWLGVPGKITAALDSRATKIRTDLEEARKLREEAQALLADYQRRRHEAEAEAEAIVAEARAEAEQLTLETTRSLEELIARRTKSAEDKIAQAEAHAIAEVKAKAADLAIAAAESMLVAKVTGSVAEGLTAKSIEQVKAGLN</sequence>
<reference evidence="19" key="1">
    <citation type="submission" date="2015-08" db="EMBL/GenBank/DDBJ databases">
        <authorList>
            <person name="Varghese N."/>
        </authorList>
    </citation>
    <scope>NUCLEOTIDE SEQUENCE [LARGE SCALE GENOMIC DNA]</scope>
    <source>
        <strain evidence="19">DSM 23407</strain>
    </source>
</reference>
<dbReference type="Pfam" id="PF00430">
    <property type="entry name" value="ATP-synt_B"/>
    <property type="match status" value="1"/>
</dbReference>
<evidence type="ECO:0000256" key="14">
    <source>
        <dbReference type="ARBA" id="ARBA00025830"/>
    </source>
</evidence>
<keyword evidence="5 15" id="KW-0138">CF(0)</keyword>
<evidence type="ECO:0000256" key="3">
    <source>
        <dbReference type="ARBA" id="ARBA00022448"/>
    </source>
</evidence>
<proteinExistence type="inferred from homology"/>
<dbReference type="OrthoDB" id="8479836at2"/>
<dbReference type="InterPro" id="IPR002146">
    <property type="entry name" value="ATP_synth_b/b'su_bac/chlpt"/>
</dbReference>
<dbReference type="AlphaFoldDB" id="A0A0K6HUZ4"/>
<evidence type="ECO:0000256" key="8">
    <source>
        <dbReference type="ARBA" id="ARBA00022989"/>
    </source>
</evidence>
<accession>A0A0K6HUZ4</accession>
<dbReference type="RefSeq" id="WP_055455082.1">
    <property type="nucleotide sequence ID" value="NZ_CYHE01000003.1"/>
</dbReference>
<name>A0A0K6HUZ4_9HYPH</name>
<evidence type="ECO:0000256" key="12">
    <source>
        <dbReference type="ARBA" id="ARBA00025198"/>
    </source>
</evidence>
<keyword evidence="10 15" id="KW-0472">Membrane</keyword>
<organism evidence="18 19">
    <name type="scientific">Pannonibacter indicus</name>
    <dbReference type="NCBI Taxonomy" id="466044"/>
    <lineage>
        <taxon>Bacteria</taxon>
        <taxon>Pseudomonadati</taxon>
        <taxon>Pseudomonadota</taxon>
        <taxon>Alphaproteobacteria</taxon>
        <taxon>Hyphomicrobiales</taxon>
        <taxon>Stappiaceae</taxon>
        <taxon>Pannonibacter</taxon>
    </lineage>
</organism>
<evidence type="ECO:0000256" key="4">
    <source>
        <dbReference type="ARBA" id="ARBA00022475"/>
    </source>
</evidence>
<evidence type="ECO:0000256" key="16">
    <source>
        <dbReference type="RuleBase" id="RU003848"/>
    </source>
</evidence>
<dbReference type="GO" id="GO:0046961">
    <property type="term" value="F:proton-transporting ATPase activity, rotational mechanism"/>
    <property type="evidence" value="ECO:0007669"/>
    <property type="project" value="TreeGrafter"/>
</dbReference>
<comment type="subunit">
    <text evidence="14 15">F-type ATPases have 2 components, F(1) - the catalytic core - and F(0) - the membrane proton channel. F(1) has five subunits: alpha(3), beta(3), gamma(1), delta(1), epsilon(1). F(0) has three main subunits: a(1), b(2) and c(10-14). The alpha and beta chains form an alternating ring which encloses part of the gamma chain. F(1) is attached to F(0) by a central stalk formed by the gamma and epsilon chains, while a peripheral stalk is formed by the delta and b chains.</text>
</comment>
<evidence type="ECO:0000256" key="11">
    <source>
        <dbReference type="ARBA" id="ARBA00023310"/>
    </source>
</evidence>
<evidence type="ECO:0000256" key="15">
    <source>
        <dbReference type="HAMAP-Rule" id="MF_01398"/>
    </source>
</evidence>
<comment type="function">
    <text evidence="13">Component of the F(0) channel, it forms part of the peripheral stalk, linking F(1) to F(0). The b'-subunit is a diverged and duplicated form of b found in plants and photosynthetic bacteria.</text>
</comment>
<keyword evidence="17" id="KW-0175">Coiled coil</keyword>
<keyword evidence="8 15" id="KW-1133">Transmembrane helix</keyword>
<evidence type="ECO:0000256" key="7">
    <source>
        <dbReference type="ARBA" id="ARBA00022781"/>
    </source>
</evidence>
<keyword evidence="11 15" id="KW-0066">ATP synthesis</keyword>
<evidence type="ECO:0000313" key="18">
    <source>
        <dbReference type="EMBL" id="CUA94725.1"/>
    </source>
</evidence>
<comment type="subcellular location">
    <subcellularLocation>
        <location evidence="1">Cell inner membrane</location>
        <topology evidence="1">Single-pass membrane protein</topology>
    </subcellularLocation>
    <subcellularLocation>
        <location evidence="15">Cell membrane</location>
        <topology evidence="15">Single-pass membrane protein</topology>
    </subcellularLocation>
</comment>
<keyword evidence="3 15" id="KW-0813">Transport</keyword>
<evidence type="ECO:0000256" key="1">
    <source>
        <dbReference type="ARBA" id="ARBA00004377"/>
    </source>
</evidence>
<dbReference type="InterPro" id="IPR050059">
    <property type="entry name" value="ATP_synthase_B_chain"/>
</dbReference>
<dbReference type="GO" id="GO:0046933">
    <property type="term" value="F:proton-transporting ATP synthase activity, rotational mechanism"/>
    <property type="evidence" value="ECO:0007669"/>
    <property type="project" value="UniProtKB-UniRule"/>
</dbReference>
<dbReference type="PANTHER" id="PTHR33445:SF1">
    <property type="entry name" value="ATP SYNTHASE SUBUNIT B"/>
    <property type="match status" value="1"/>
</dbReference>
<dbReference type="GO" id="GO:0045259">
    <property type="term" value="C:proton-transporting ATP synthase complex"/>
    <property type="evidence" value="ECO:0007669"/>
    <property type="project" value="UniProtKB-KW"/>
</dbReference>
<keyword evidence="4 15" id="KW-1003">Cell membrane</keyword>
<evidence type="ECO:0000256" key="2">
    <source>
        <dbReference type="ARBA" id="ARBA00005513"/>
    </source>
</evidence>
<evidence type="ECO:0000256" key="9">
    <source>
        <dbReference type="ARBA" id="ARBA00023065"/>
    </source>
</evidence>
<evidence type="ECO:0000256" key="17">
    <source>
        <dbReference type="SAM" id="Coils"/>
    </source>
</evidence>
<evidence type="ECO:0000256" key="5">
    <source>
        <dbReference type="ARBA" id="ARBA00022547"/>
    </source>
</evidence>
<dbReference type="Proteomes" id="UP000183900">
    <property type="component" value="Unassembled WGS sequence"/>
</dbReference>
<protein>
    <recommendedName>
        <fullName evidence="15">ATP synthase subunit b</fullName>
    </recommendedName>
    <alternativeName>
        <fullName evidence="15">ATP synthase F(0) sector subunit b</fullName>
    </alternativeName>
    <alternativeName>
        <fullName evidence="15">ATPase subunit I</fullName>
    </alternativeName>
    <alternativeName>
        <fullName evidence="15">F-type ATPase subunit b</fullName>
        <shortName evidence="15">F-ATPase subunit b</shortName>
    </alternativeName>
</protein>
<dbReference type="CDD" id="cd06503">
    <property type="entry name" value="ATP-synt_Fo_b"/>
    <property type="match status" value="1"/>
</dbReference>